<organism evidence="1 2">
    <name type="scientific">Micromonospora fulviviridis</name>
    <dbReference type="NCBI Taxonomy" id="47860"/>
    <lineage>
        <taxon>Bacteria</taxon>
        <taxon>Bacillati</taxon>
        <taxon>Actinomycetota</taxon>
        <taxon>Actinomycetes</taxon>
        <taxon>Micromonosporales</taxon>
        <taxon>Micromonosporaceae</taxon>
        <taxon>Micromonospora</taxon>
    </lineage>
</organism>
<name>A0ABV2VFF7_9ACTN</name>
<evidence type="ECO:0000313" key="1">
    <source>
        <dbReference type="EMBL" id="MEU0151535.1"/>
    </source>
</evidence>
<reference evidence="1 2" key="1">
    <citation type="submission" date="2024-06" db="EMBL/GenBank/DDBJ databases">
        <title>The Natural Products Discovery Center: Release of the First 8490 Sequenced Strains for Exploring Actinobacteria Biosynthetic Diversity.</title>
        <authorList>
            <person name="Kalkreuter E."/>
            <person name="Kautsar S.A."/>
            <person name="Yang D."/>
            <person name="Bader C.D."/>
            <person name="Teijaro C.N."/>
            <person name="Fluegel L."/>
            <person name="Davis C.M."/>
            <person name="Simpson J.R."/>
            <person name="Lauterbach L."/>
            <person name="Steele A.D."/>
            <person name="Gui C."/>
            <person name="Meng S."/>
            <person name="Li G."/>
            <person name="Viehrig K."/>
            <person name="Ye F."/>
            <person name="Su P."/>
            <person name="Kiefer A.F."/>
            <person name="Nichols A."/>
            <person name="Cepeda A.J."/>
            <person name="Yan W."/>
            <person name="Fan B."/>
            <person name="Jiang Y."/>
            <person name="Adhikari A."/>
            <person name="Zheng C.-J."/>
            <person name="Schuster L."/>
            <person name="Cowan T.M."/>
            <person name="Smanski M.J."/>
            <person name="Chevrette M.G."/>
            <person name="De Carvalho L.P.S."/>
            <person name="Shen B."/>
        </authorList>
    </citation>
    <scope>NUCLEOTIDE SEQUENCE [LARGE SCALE GENOMIC DNA]</scope>
    <source>
        <strain evidence="1 2">NPDC006286</strain>
    </source>
</reference>
<dbReference type="RefSeq" id="WP_187691009.1">
    <property type="nucleotide sequence ID" value="NZ_JBEXRX010000010.1"/>
</dbReference>
<dbReference type="Proteomes" id="UP001550348">
    <property type="component" value="Unassembled WGS sequence"/>
</dbReference>
<accession>A0ABV2VFF7</accession>
<dbReference type="EMBL" id="JBEXRX010000010">
    <property type="protein sequence ID" value="MEU0151535.1"/>
    <property type="molecule type" value="Genomic_DNA"/>
</dbReference>
<comment type="caution">
    <text evidence="1">The sequence shown here is derived from an EMBL/GenBank/DDBJ whole genome shotgun (WGS) entry which is preliminary data.</text>
</comment>
<proteinExistence type="predicted"/>
<protein>
    <submittedName>
        <fullName evidence="1">Uncharacterized protein</fullName>
    </submittedName>
</protein>
<gene>
    <name evidence="1" type="ORF">ABZ071_06320</name>
</gene>
<keyword evidence="2" id="KW-1185">Reference proteome</keyword>
<sequence length="52" mass="5460">MGCNCGARRRGATVWVLSYGDGRQGGEYGSKTDAEIADVRKGGGGTVRQVQK</sequence>
<evidence type="ECO:0000313" key="2">
    <source>
        <dbReference type="Proteomes" id="UP001550348"/>
    </source>
</evidence>